<accession>A0A7X3SPY5</accession>
<protein>
    <submittedName>
        <fullName evidence="1">Uncharacterized protein</fullName>
    </submittedName>
</protein>
<organism evidence="1 2">
    <name type="scientific">Microvirga makkahensis</name>
    <dbReference type="NCBI Taxonomy" id="1128670"/>
    <lineage>
        <taxon>Bacteria</taxon>
        <taxon>Pseudomonadati</taxon>
        <taxon>Pseudomonadota</taxon>
        <taxon>Alphaproteobacteria</taxon>
        <taxon>Hyphomicrobiales</taxon>
        <taxon>Methylobacteriaceae</taxon>
        <taxon>Microvirga</taxon>
    </lineage>
</organism>
<dbReference type="EMBL" id="WURB01000009">
    <property type="protein sequence ID" value="MXQ12589.1"/>
    <property type="molecule type" value="Genomic_DNA"/>
</dbReference>
<reference evidence="1 2" key="1">
    <citation type="submission" date="2019-12" db="EMBL/GenBank/DDBJ databases">
        <authorList>
            <person name="Yuan C.-G."/>
        </authorList>
    </citation>
    <scope>NUCLEOTIDE SEQUENCE [LARGE SCALE GENOMIC DNA]</scope>
    <source>
        <strain evidence="1 2">KCTC 23863</strain>
    </source>
</reference>
<name>A0A7X3SPY5_9HYPH</name>
<evidence type="ECO:0000313" key="1">
    <source>
        <dbReference type="EMBL" id="MXQ12589.1"/>
    </source>
</evidence>
<evidence type="ECO:0000313" key="2">
    <source>
        <dbReference type="Proteomes" id="UP000436483"/>
    </source>
</evidence>
<sequence>MTYPDLPRQAASADGFVPRGWVVEGEASGDLNRDGVADLAIVLRQNDPNNVIENLGLGENPFNTNPRILAVAFRNGPSGDYVLKVVNHTLIRRREDPVQVDPFGEGNGGIAIRRGSLEVSLHHFMSAGGWGMFRATYKVRYQNGRFELIGYDRSAVHRTTGETKDVSVNYLTRRMQHSTGHISSDTPTKVTWRTLPLRAPLALDAVGDGLNFDPER</sequence>
<reference evidence="1 2" key="2">
    <citation type="submission" date="2020-01" db="EMBL/GenBank/DDBJ databases">
        <title>Microvirga sp. nov., an arsenate reduction bacterium isolated from Tibet hotspring sediments.</title>
        <authorList>
            <person name="Xian W.-D."/>
            <person name="Li W.-J."/>
        </authorList>
    </citation>
    <scope>NUCLEOTIDE SEQUENCE [LARGE SCALE GENOMIC DNA]</scope>
    <source>
        <strain evidence="1 2">KCTC 23863</strain>
    </source>
</reference>
<proteinExistence type="predicted"/>
<gene>
    <name evidence="1" type="ORF">GR328_14200</name>
</gene>
<dbReference type="AlphaFoldDB" id="A0A7X3SPY5"/>
<keyword evidence="2" id="KW-1185">Reference proteome</keyword>
<comment type="caution">
    <text evidence="1">The sequence shown here is derived from an EMBL/GenBank/DDBJ whole genome shotgun (WGS) entry which is preliminary data.</text>
</comment>
<dbReference type="Proteomes" id="UP000436483">
    <property type="component" value="Unassembled WGS sequence"/>
</dbReference>